<feature type="region of interest" description="Disordered" evidence="1">
    <location>
        <begin position="67"/>
        <end position="94"/>
    </location>
</feature>
<proteinExistence type="predicted"/>
<organism evidence="2 3">
    <name type="scientific">Gongylonema pulchrum</name>
    <dbReference type="NCBI Taxonomy" id="637853"/>
    <lineage>
        <taxon>Eukaryota</taxon>
        <taxon>Metazoa</taxon>
        <taxon>Ecdysozoa</taxon>
        <taxon>Nematoda</taxon>
        <taxon>Chromadorea</taxon>
        <taxon>Rhabditida</taxon>
        <taxon>Spirurina</taxon>
        <taxon>Spiruromorpha</taxon>
        <taxon>Spiruroidea</taxon>
        <taxon>Gongylonematidae</taxon>
        <taxon>Gongylonema</taxon>
    </lineage>
</organism>
<name>A0A3P6RXB0_9BILA</name>
<sequence>MHDETQNVRGETSKMNWWRNPIRIFDSKGTTKIYSTTSAPHSTRTTVILNRSPSQKYEPLVEVVDLVQESSAEQGTDDGPALKHDNSEEQLNRR</sequence>
<evidence type="ECO:0000313" key="2">
    <source>
        <dbReference type="EMBL" id="VDK58825.1"/>
    </source>
</evidence>
<gene>
    <name evidence="2" type="ORF">GPUH_LOCUS7572</name>
</gene>
<evidence type="ECO:0000313" key="3">
    <source>
        <dbReference type="Proteomes" id="UP000271098"/>
    </source>
</evidence>
<evidence type="ECO:0000256" key="1">
    <source>
        <dbReference type="SAM" id="MobiDB-lite"/>
    </source>
</evidence>
<keyword evidence="3" id="KW-1185">Reference proteome</keyword>
<accession>A0A3P6RXB0</accession>
<feature type="compositionally biased region" description="Basic and acidic residues" evidence="1">
    <location>
        <begin position="80"/>
        <end position="94"/>
    </location>
</feature>
<dbReference type="Proteomes" id="UP000271098">
    <property type="component" value="Unassembled WGS sequence"/>
</dbReference>
<dbReference type="EMBL" id="UYRT01019885">
    <property type="protein sequence ID" value="VDK58825.1"/>
    <property type="molecule type" value="Genomic_DNA"/>
</dbReference>
<dbReference type="AlphaFoldDB" id="A0A3P6RXB0"/>
<protein>
    <submittedName>
        <fullName evidence="2">Uncharacterized protein</fullName>
    </submittedName>
</protein>
<reference evidence="2 3" key="1">
    <citation type="submission" date="2018-11" db="EMBL/GenBank/DDBJ databases">
        <authorList>
            <consortium name="Pathogen Informatics"/>
        </authorList>
    </citation>
    <scope>NUCLEOTIDE SEQUENCE [LARGE SCALE GENOMIC DNA]</scope>
</reference>